<dbReference type="InterPro" id="IPR036390">
    <property type="entry name" value="WH_DNA-bd_sf"/>
</dbReference>
<dbReference type="AlphaFoldDB" id="A0A7W6K0Z3"/>
<dbReference type="SMART" id="SM00895">
    <property type="entry name" value="FCD"/>
    <property type="match status" value="1"/>
</dbReference>
<dbReference type="InterPro" id="IPR000524">
    <property type="entry name" value="Tscrpt_reg_HTH_GntR"/>
</dbReference>
<dbReference type="Pfam" id="PF00392">
    <property type="entry name" value="GntR"/>
    <property type="match status" value="1"/>
</dbReference>
<dbReference type="PANTHER" id="PTHR43537">
    <property type="entry name" value="TRANSCRIPTIONAL REGULATOR, GNTR FAMILY"/>
    <property type="match status" value="1"/>
</dbReference>
<dbReference type="InterPro" id="IPR011711">
    <property type="entry name" value="GntR_C"/>
</dbReference>
<dbReference type="PROSITE" id="PS50949">
    <property type="entry name" value="HTH_GNTR"/>
    <property type="match status" value="1"/>
</dbReference>
<keyword evidence="2 5" id="KW-0238">DNA-binding</keyword>
<dbReference type="InterPro" id="IPR036388">
    <property type="entry name" value="WH-like_DNA-bd_sf"/>
</dbReference>
<dbReference type="GO" id="GO:0003700">
    <property type="term" value="F:DNA-binding transcription factor activity"/>
    <property type="evidence" value="ECO:0007669"/>
    <property type="project" value="InterPro"/>
</dbReference>
<reference evidence="5 6" key="1">
    <citation type="submission" date="2020-08" db="EMBL/GenBank/DDBJ databases">
        <title>Genomic Encyclopedia of Type Strains, Phase IV (KMG-IV): sequencing the most valuable type-strain genomes for metagenomic binning, comparative biology and taxonomic classification.</title>
        <authorList>
            <person name="Goeker M."/>
        </authorList>
    </citation>
    <scope>NUCLEOTIDE SEQUENCE [LARGE SCALE GENOMIC DNA]</scope>
    <source>
        <strain evidence="5 6">DSM 26385</strain>
    </source>
</reference>
<keyword evidence="1" id="KW-0805">Transcription regulation</keyword>
<dbReference type="EMBL" id="JACIDU010000006">
    <property type="protein sequence ID" value="MBB4103185.1"/>
    <property type="molecule type" value="Genomic_DNA"/>
</dbReference>
<dbReference type="InterPro" id="IPR008920">
    <property type="entry name" value="TF_FadR/GntR_C"/>
</dbReference>
<dbReference type="CDD" id="cd07377">
    <property type="entry name" value="WHTH_GntR"/>
    <property type="match status" value="1"/>
</dbReference>
<dbReference type="Gene3D" id="1.10.10.10">
    <property type="entry name" value="Winged helix-like DNA-binding domain superfamily/Winged helix DNA-binding domain"/>
    <property type="match status" value="1"/>
</dbReference>
<comment type="caution">
    <text evidence="5">The sequence shown here is derived from an EMBL/GenBank/DDBJ whole genome shotgun (WGS) entry which is preliminary data.</text>
</comment>
<evidence type="ECO:0000259" key="4">
    <source>
        <dbReference type="PROSITE" id="PS50949"/>
    </source>
</evidence>
<name>A0A7W6K0Z3_9HYPH</name>
<dbReference type="Gene3D" id="1.20.120.530">
    <property type="entry name" value="GntR ligand-binding domain-like"/>
    <property type="match status" value="1"/>
</dbReference>
<dbReference type="SMART" id="SM00345">
    <property type="entry name" value="HTH_GNTR"/>
    <property type="match status" value="1"/>
</dbReference>
<evidence type="ECO:0000313" key="5">
    <source>
        <dbReference type="EMBL" id="MBB4103185.1"/>
    </source>
</evidence>
<accession>A0A7W6K0Z3</accession>
<evidence type="ECO:0000256" key="2">
    <source>
        <dbReference type="ARBA" id="ARBA00023125"/>
    </source>
</evidence>
<organism evidence="5 6">
    <name type="scientific">Allorhizobium borbori</name>
    <dbReference type="NCBI Taxonomy" id="485907"/>
    <lineage>
        <taxon>Bacteria</taxon>
        <taxon>Pseudomonadati</taxon>
        <taxon>Pseudomonadota</taxon>
        <taxon>Alphaproteobacteria</taxon>
        <taxon>Hyphomicrobiales</taxon>
        <taxon>Rhizobiaceae</taxon>
        <taxon>Rhizobium/Agrobacterium group</taxon>
        <taxon>Allorhizobium</taxon>
    </lineage>
</organism>
<evidence type="ECO:0000256" key="1">
    <source>
        <dbReference type="ARBA" id="ARBA00023015"/>
    </source>
</evidence>
<dbReference type="Proteomes" id="UP000584824">
    <property type="component" value="Unassembled WGS sequence"/>
</dbReference>
<keyword evidence="6" id="KW-1185">Reference proteome</keyword>
<evidence type="ECO:0000313" key="6">
    <source>
        <dbReference type="Proteomes" id="UP000584824"/>
    </source>
</evidence>
<evidence type="ECO:0000256" key="3">
    <source>
        <dbReference type="ARBA" id="ARBA00023163"/>
    </source>
</evidence>
<sequence>MQGVVMGLLPEESGIRVERPTKTLRELALDKVRDAIVEGYFRPGDRLVERDLCAQLGVSRTIVREVLRHLESEGLVANQANKGPIVATLDLDEARQIYEIRGALEGMAARLCAEQRDPATIAALEAALDAIRACYAAKDLHGVLSQTTAFYQTLFSRVKRHVAWGVVNLLTVRINHLRSMTIQTRNRDTEGPQQMERIVDAIRRGDGDAAARAALDHVAAASAIAEAVLSAQKTEAGA</sequence>
<dbReference type="PRINTS" id="PR00035">
    <property type="entry name" value="HTHGNTR"/>
</dbReference>
<dbReference type="Pfam" id="PF07729">
    <property type="entry name" value="FCD"/>
    <property type="match status" value="1"/>
</dbReference>
<dbReference type="GO" id="GO:0003677">
    <property type="term" value="F:DNA binding"/>
    <property type="evidence" value="ECO:0007669"/>
    <property type="project" value="UniProtKB-KW"/>
</dbReference>
<feature type="domain" description="HTH gntR-type" evidence="4">
    <location>
        <begin position="22"/>
        <end position="89"/>
    </location>
</feature>
<keyword evidence="3" id="KW-0804">Transcription</keyword>
<protein>
    <submittedName>
        <fullName evidence="5">DNA-binding GntR family transcriptional regulator</fullName>
    </submittedName>
</protein>
<gene>
    <name evidence="5" type="ORF">GGQ66_001742</name>
</gene>
<proteinExistence type="predicted"/>
<dbReference type="PANTHER" id="PTHR43537:SF24">
    <property type="entry name" value="GLUCONATE OPERON TRANSCRIPTIONAL REPRESSOR"/>
    <property type="match status" value="1"/>
</dbReference>
<dbReference type="SUPFAM" id="SSF48008">
    <property type="entry name" value="GntR ligand-binding domain-like"/>
    <property type="match status" value="1"/>
</dbReference>
<dbReference type="SUPFAM" id="SSF46785">
    <property type="entry name" value="Winged helix' DNA-binding domain"/>
    <property type="match status" value="1"/>
</dbReference>